<evidence type="ECO:0000256" key="4">
    <source>
        <dbReference type="ARBA" id="ARBA00022679"/>
    </source>
</evidence>
<evidence type="ECO:0000256" key="8">
    <source>
        <dbReference type="ARBA" id="ARBA00022840"/>
    </source>
</evidence>
<evidence type="ECO:0000256" key="1">
    <source>
        <dbReference type="ARBA" id="ARBA00004651"/>
    </source>
</evidence>
<evidence type="ECO:0000256" key="7">
    <source>
        <dbReference type="ARBA" id="ARBA00022777"/>
    </source>
</evidence>
<protein>
    <recommendedName>
        <fullName evidence="13">HAMP domain-containing protein</fullName>
    </recommendedName>
</protein>
<keyword evidence="10" id="KW-0902">Two-component regulatory system</keyword>
<comment type="caution">
    <text evidence="14">The sequence shown here is derived from an EMBL/GenBank/DDBJ whole genome shotgun (WGS) entry which is preliminary data.</text>
</comment>
<dbReference type="Pfam" id="PF00672">
    <property type="entry name" value="HAMP"/>
    <property type="match status" value="1"/>
</dbReference>
<dbReference type="SUPFAM" id="SSF55874">
    <property type="entry name" value="ATPase domain of HSP90 chaperone/DNA topoisomerase II/histidine kinase"/>
    <property type="match status" value="1"/>
</dbReference>
<evidence type="ECO:0000256" key="11">
    <source>
        <dbReference type="ARBA" id="ARBA00023136"/>
    </source>
</evidence>
<dbReference type="InterPro" id="IPR003594">
    <property type="entry name" value="HATPase_dom"/>
</dbReference>
<keyword evidence="4" id="KW-0808">Transferase</keyword>
<keyword evidence="2" id="KW-1003">Cell membrane</keyword>
<keyword evidence="15" id="KW-1185">Reference proteome</keyword>
<keyword evidence="9 12" id="KW-1133">Transmembrane helix</keyword>
<dbReference type="CDD" id="cd06225">
    <property type="entry name" value="HAMP"/>
    <property type="match status" value="1"/>
</dbReference>
<dbReference type="GO" id="GO:0005524">
    <property type="term" value="F:ATP binding"/>
    <property type="evidence" value="ECO:0007669"/>
    <property type="project" value="UniProtKB-KW"/>
</dbReference>
<dbReference type="PANTHER" id="PTHR34220:SF11">
    <property type="entry name" value="SENSOR PROTEIN KINASE HPTS"/>
    <property type="match status" value="1"/>
</dbReference>
<dbReference type="SMART" id="SM00304">
    <property type="entry name" value="HAMP"/>
    <property type="match status" value="1"/>
</dbReference>
<evidence type="ECO:0000313" key="14">
    <source>
        <dbReference type="EMBL" id="OPA74259.1"/>
    </source>
</evidence>
<dbReference type="PROSITE" id="PS50885">
    <property type="entry name" value="HAMP"/>
    <property type="match status" value="1"/>
</dbReference>
<gene>
    <name evidence="14" type="ORF">BVG16_24335</name>
</gene>
<dbReference type="STRING" id="1324314.BVG16_24335"/>
<evidence type="ECO:0000256" key="6">
    <source>
        <dbReference type="ARBA" id="ARBA00022741"/>
    </source>
</evidence>
<evidence type="ECO:0000256" key="5">
    <source>
        <dbReference type="ARBA" id="ARBA00022692"/>
    </source>
</evidence>
<dbReference type="GO" id="GO:0005886">
    <property type="term" value="C:plasma membrane"/>
    <property type="evidence" value="ECO:0007669"/>
    <property type="project" value="UniProtKB-SubCell"/>
</dbReference>
<name>A0A1T2X331_9BACL</name>
<proteinExistence type="predicted"/>
<dbReference type="InterPro" id="IPR050640">
    <property type="entry name" value="Bact_2-comp_sensor_kinase"/>
</dbReference>
<evidence type="ECO:0000256" key="9">
    <source>
        <dbReference type="ARBA" id="ARBA00022989"/>
    </source>
</evidence>
<accession>A0A1T2X331</accession>
<dbReference type="Gene3D" id="6.10.340.10">
    <property type="match status" value="1"/>
</dbReference>
<keyword evidence="8" id="KW-0067">ATP-binding</keyword>
<evidence type="ECO:0000256" key="3">
    <source>
        <dbReference type="ARBA" id="ARBA00022553"/>
    </source>
</evidence>
<comment type="subcellular location">
    <subcellularLocation>
        <location evidence="1">Cell membrane</location>
        <topology evidence="1">Multi-pass membrane protein</topology>
    </subcellularLocation>
</comment>
<dbReference type="Proteomes" id="UP000190188">
    <property type="component" value="Unassembled WGS sequence"/>
</dbReference>
<sequence>MNNTIIESAFRTWKDIKKGCIWNMKKLIDFYNKHFRQKLFNKILMIYSIITIVSLATLSVFVYTYLINGQVQKELDANNRILSNIGNYFDSRHMASEQIMQQIYQEGSSMLLDDIQSLLKNDFSQYLDDRLMRYSDTGIRRRDILAFLRLQMNNYPDIRKIALYSTNKKFAFLMAKDTQDYYPIDTGGLQTVLNKYILTDKSFTTISNITNLTTLETSGNLVIDYNSDGIYRAFQNNWDEMKGYVVVLSPSGNVIFDSSNRYYGAKYPYASQLKTAFSMQQFEDESYVNLQTTNRFGYWIAGVIPKSEITESLTGLRNTLLLVTSICIVAAMAMTYFTIVNFSRRTKVIVRAMGKLRDGDLSVRIPTEKNDELFHIADRFNQMCEDLTGYIDRVYVSEIRQKQAELVAFQAQIKPHFLYNTLEAIRMRALHHKADDVGEMIYILSTLFRYSVKTDTIVPLSDEIEYCSLYLDLFRIRYARNFAYEIDIEPELMSIPTLKLSIQPIIENYIVHGLIMSRTDNRITIHAAVVDSRLQITIRDNGCGIDSAKLEQIRRRLEEPAEHPTQSIGLLNTHERIRICFGSDYGLQIDSLPHLGTVITMQIPVSQGGQLYA</sequence>
<evidence type="ECO:0000259" key="13">
    <source>
        <dbReference type="PROSITE" id="PS50885"/>
    </source>
</evidence>
<evidence type="ECO:0000256" key="2">
    <source>
        <dbReference type="ARBA" id="ARBA00022475"/>
    </source>
</evidence>
<keyword evidence="5 12" id="KW-0812">Transmembrane</keyword>
<dbReference type="SUPFAM" id="SSF158472">
    <property type="entry name" value="HAMP domain-like"/>
    <property type="match status" value="1"/>
</dbReference>
<dbReference type="InterPro" id="IPR036890">
    <property type="entry name" value="HATPase_C_sf"/>
</dbReference>
<dbReference type="AlphaFoldDB" id="A0A1T2X331"/>
<feature type="domain" description="HAMP" evidence="13">
    <location>
        <begin position="340"/>
        <end position="392"/>
    </location>
</feature>
<dbReference type="InterPro" id="IPR003660">
    <property type="entry name" value="HAMP_dom"/>
</dbReference>
<dbReference type="GO" id="GO:0000155">
    <property type="term" value="F:phosphorelay sensor kinase activity"/>
    <property type="evidence" value="ECO:0007669"/>
    <property type="project" value="InterPro"/>
</dbReference>
<keyword evidence="7" id="KW-0418">Kinase</keyword>
<feature type="transmembrane region" description="Helical" evidence="12">
    <location>
        <begin position="320"/>
        <end position="343"/>
    </location>
</feature>
<keyword evidence="11 12" id="KW-0472">Membrane</keyword>
<dbReference type="Pfam" id="PF02518">
    <property type="entry name" value="HATPase_c"/>
    <property type="match status" value="1"/>
</dbReference>
<reference evidence="14 15" key="1">
    <citation type="submission" date="2017-01" db="EMBL/GenBank/DDBJ databases">
        <title>Genome analysis of Paenibacillus selenitrireducens ES3-24.</title>
        <authorList>
            <person name="Xu D."/>
            <person name="Yao R."/>
            <person name="Zheng S."/>
        </authorList>
    </citation>
    <scope>NUCLEOTIDE SEQUENCE [LARGE SCALE GENOMIC DNA]</scope>
    <source>
        <strain evidence="14 15">ES3-24</strain>
    </source>
</reference>
<feature type="transmembrane region" description="Helical" evidence="12">
    <location>
        <begin position="43"/>
        <end position="66"/>
    </location>
</feature>
<evidence type="ECO:0000256" key="10">
    <source>
        <dbReference type="ARBA" id="ARBA00023012"/>
    </source>
</evidence>
<dbReference type="InterPro" id="IPR010559">
    <property type="entry name" value="Sig_transdc_His_kin_internal"/>
</dbReference>
<keyword evidence="6" id="KW-0547">Nucleotide-binding</keyword>
<dbReference type="Gene3D" id="3.30.565.10">
    <property type="entry name" value="Histidine kinase-like ATPase, C-terminal domain"/>
    <property type="match status" value="1"/>
</dbReference>
<evidence type="ECO:0000313" key="15">
    <source>
        <dbReference type="Proteomes" id="UP000190188"/>
    </source>
</evidence>
<dbReference type="PANTHER" id="PTHR34220">
    <property type="entry name" value="SENSOR HISTIDINE KINASE YPDA"/>
    <property type="match status" value="1"/>
</dbReference>
<keyword evidence="3" id="KW-0597">Phosphoprotein</keyword>
<dbReference type="EMBL" id="MSZX01000011">
    <property type="protein sequence ID" value="OPA74259.1"/>
    <property type="molecule type" value="Genomic_DNA"/>
</dbReference>
<dbReference type="Pfam" id="PF06580">
    <property type="entry name" value="His_kinase"/>
    <property type="match status" value="1"/>
</dbReference>
<organism evidence="14 15">
    <name type="scientific">Paenibacillus selenitireducens</name>
    <dbReference type="NCBI Taxonomy" id="1324314"/>
    <lineage>
        <taxon>Bacteria</taxon>
        <taxon>Bacillati</taxon>
        <taxon>Bacillota</taxon>
        <taxon>Bacilli</taxon>
        <taxon>Bacillales</taxon>
        <taxon>Paenibacillaceae</taxon>
        <taxon>Paenibacillus</taxon>
    </lineage>
</organism>
<evidence type="ECO:0000256" key="12">
    <source>
        <dbReference type="SAM" id="Phobius"/>
    </source>
</evidence>